<dbReference type="InterPro" id="IPR051504">
    <property type="entry name" value="Plant_metabolite_acyltrans"/>
</dbReference>
<sequence length="399" mass="45267">MAPCKPVKLLDQCRIAPPAGFAPTFTFFDIHWLPLPPLEFLFFYEFPYPKSQFIHSIVPRLKHSLSSTLIHFYPLSGYILWPLEPNQPIIRYTKGDSDSFTVFESDTDFYHLSSNHLKDAIEPRPLFSHLPVTVFPNTGICIGLTYQHSIFNRFSMENGPFFPSSSFFLPILDSCSYQSLPPKSLPVLDRTAIKDQAGFTKIFLDQLDRFMGFESESGNRRLRVIDVQIQPNMVKATFTINDASSRRLKEWVFSQNKKDDRTETIPPSRFVVICAYVWICLLKAKEKAGMTNNMTRFVVTVDSRARLDPPISKTYLEKADLIRGGVAMAAQTIEDALHELDKGIFIGFENSLSILLELQSCRIFSCTGSPQLGLCKTDFGFGRPKRIEMPSNDGTGAML</sequence>
<dbReference type="InterPro" id="IPR023213">
    <property type="entry name" value="CAT-like_dom_sf"/>
</dbReference>
<dbReference type="PANTHER" id="PTHR31625">
    <property type="match status" value="1"/>
</dbReference>
<evidence type="ECO:0000256" key="1">
    <source>
        <dbReference type="ARBA" id="ARBA00022679"/>
    </source>
</evidence>
<evidence type="ECO:0000313" key="4">
    <source>
        <dbReference type="Proteomes" id="UP001141806"/>
    </source>
</evidence>
<dbReference type="GO" id="GO:0016747">
    <property type="term" value="F:acyltransferase activity, transferring groups other than amino-acyl groups"/>
    <property type="evidence" value="ECO:0007669"/>
    <property type="project" value="UniProtKB-ARBA"/>
</dbReference>
<evidence type="ECO:0000313" key="3">
    <source>
        <dbReference type="EMBL" id="KAJ4971673.1"/>
    </source>
</evidence>
<dbReference type="Pfam" id="PF02458">
    <property type="entry name" value="Transferase"/>
    <property type="match status" value="1"/>
</dbReference>
<organism evidence="3 4">
    <name type="scientific">Protea cynaroides</name>
    <dbReference type="NCBI Taxonomy" id="273540"/>
    <lineage>
        <taxon>Eukaryota</taxon>
        <taxon>Viridiplantae</taxon>
        <taxon>Streptophyta</taxon>
        <taxon>Embryophyta</taxon>
        <taxon>Tracheophyta</taxon>
        <taxon>Spermatophyta</taxon>
        <taxon>Magnoliopsida</taxon>
        <taxon>Proteales</taxon>
        <taxon>Proteaceae</taxon>
        <taxon>Protea</taxon>
    </lineage>
</organism>
<dbReference type="AlphaFoldDB" id="A0A9Q0KJ81"/>
<dbReference type="EMBL" id="JAMYWD010000005">
    <property type="protein sequence ID" value="KAJ4971673.1"/>
    <property type="molecule type" value="Genomic_DNA"/>
</dbReference>
<dbReference type="OrthoDB" id="1862401at2759"/>
<gene>
    <name evidence="3" type="ORF">NE237_004772</name>
</gene>
<keyword evidence="4" id="KW-1185">Reference proteome</keyword>
<dbReference type="Gene3D" id="3.30.559.10">
    <property type="entry name" value="Chloramphenicol acetyltransferase-like domain"/>
    <property type="match status" value="2"/>
</dbReference>
<reference evidence="3" key="1">
    <citation type="journal article" date="2023" name="Plant J.">
        <title>The genome of the king protea, Protea cynaroides.</title>
        <authorList>
            <person name="Chang J."/>
            <person name="Duong T.A."/>
            <person name="Schoeman C."/>
            <person name="Ma X."/>
            <person name="Roodt D."/>
            <person name="Barker N."/>
            <person name="Li Z."/>
            <person name="Van de Peer Y."/>
            <person name="Mizrachi E."/>
        </authorList>
    </citation>
    <scope>NUCLEOTIDE SEQUENCE</scope>
    <source>
        <tissue evidence="3">Young leaves</tissue>
    </source>
</reference>
<name>A0A9Q0KJ81_9MAGN</name>
<keyword evidence="1" id="KW-0808">Transferase</keyword>
<accession>A0A9Q0KJ81</accession>
<comment type="caution">
    <text evidence="3">The sequence shown here is derived from an EMBL/GenBank/DDBJ whole genome shotgun (WGS) entry which is preliminary data.</text>
</comment>
<keyword evidence="2" id="KW-0012">Acyltransferase</keyword>
<protein>
    <submittedName>
        <fullName evidence="3">Uncharacterized protein</fullName>
    </submittedName>
</protein>
<proteinExistence type="predicted"/>
<evidence type="ECO:0000256" key="2">
    <source>
        <dbReference type="ARBA" id="ARBA00023315"/>
    </source>
</evidence>
<dbReference type="Proteomes" id="UP001141806">
    <property type="component" value="Unassembled WGS sequence"/>
</dbReference>